<reference evidence="2 3" key="1">
    <citation type="submission" date="2021-01" db="EMBL/GenBank/DDBJ databases">
        <title>FDA dAtabase for Regulatory Grade micrObial Sequences (FDA-ARGOS): Supporting development and validation of Infectious Disease Dx tests.</title>
        <authorList>
            <person name="Sproer C."/>
            <person name="Gronow S."/>
            <person name="Severitt S."/>
            <person name="Schroder I."/>
            <person name="Tallon L."/>
            <person name="Sadzewicz L."/>
            <person name="Zhao X."/>
            <person name="Boylan J."/>
            <person name="Ott S."/>
            <person name="Bowen H."/>
            <person name="Vavikolanu K."/>
            <person name="Mehta A."/>
            <person name="Aluvathingal J."/>
            <person name="Nadendla S."/>
            <person name="Lowell S."/>
            <person name="Myers T."/>
            <person name="Yan Y."/>
            <person name="Sichtig H."/>
        </authorList>
    </citation>
    <scope>NUCLEOTIDE SEQUENCE [LARGE SCALE GENOMIC DNA]</scope>
    <source>
        <strain evidence="2 3">FDAARGOS_1096</strain>
    </source>
</reference>
<dbReference type="Proteomes" id="UP000595320">
    <property type="component" value="Chromosome"/>
</dbReference>
<proteinExistence type="predicted"/>
<feature type="transmembrane region" description="Helical" evidence="1">
    <location>
        <begin position="92"/>
        <end position="121"/>
    </location>
</feature>
<name>A0A7T9Z5Y7_9GAMM</name>
<keyword evidence="1" id="KW-0812">Transmembrane</keyword>
<evidence type="ECO:0000256" key="1">
    <source>
        <dbReference type="SAM" id="Phobius"/>
    </source>
</evidence>
<keyword evidence="1" id="KW-1133">Transmembrane helix</keyword>
<dbReference type="EMBL" id="CP068176">
    <property type="protein sequence ID" value="QQT85136.1"/>
    <property type="molecule type" value="Genomic_DNA"/>
</dbReference>
<gene>
    <name evidence="2" type="ORF">I6I53_09240</name>
</gene>
<evidence type="ECO:0000313" key="3">
    <source>
        <dbReference type="Proteomes" id="UP000595320"/>
    </source>
</evidence>
<dbReference type="RefSeq" id="WP_201686612.1">
    <property type="nucleotide sequence ID" value="NZ_CP068176.1"/>
</dbReference>
<organism evidence="2 3">
    <name type="scientific">Acinetobacter ursingii</name>
    <dbReference type="NCBI Taxonomy" id="108980"/>
    <lineage>
        <taxon>Bacteria</taxon>
        <taxon>Pseudomonadati</taxon>
        <taxon>Pseudomonadota</taxon>
        <taxon>Gammaproteobacteria</taxon>
        <taxon>Moraxellales</taxon>
        <taxon>Moraxellaceae</taxon>
        <taxon>Acinetobacter</taxon>
    </lineage>
</organism>
<protein>
    <submittedName>
        <fullName evidence="2">Uncharacterized protein</fullName>
    </submittedName>
</protein>
<dbReference type="AlphaFoldDB" id="A0A7T9Z5Y7"/>
<sequence>MMLVLNLIACSSYHSVNIRKDPNTNQMLTRWETTPPLKKGDHLQYTLKNGSKGKIDFKEISNGNLNGLNGSSLPLDQIASLERKEVSKGKTAAAVGAGVGVTAIIITIVIAVGIGSLLVAAA</sequence>
<evidence type="ECO:0000313" key="2">
    <source>
        <dbReference type="EMBL" id="QQT85136.1"/>
    </source>
</evidence>
<keyword evidence="1" id="KW-0472">Membrane</keyword>
<accession>A0A7T9Z5Y7</accession>